<dbReference type="InterPro" id="IPR012318">
    <property type="entry name" value="HTH_CRP"/>
</dbReference>
<dbReference type="Pfam" id="PF00027">
    <property type="entry name" value="cNMP_binding"/>
    <property type="match status" value="1"/>
</dbReference>
<evidence type="ECO:0000313" key="6">
    <source>
        <dbReference type="Proteomes" id="UP000782554"/>
    </source>
</evidence>
<dbReference type="CDD" id="cd00092">
    <property type="entry name" value="HTH_CRP"/>
    <property type="match status" value="1"/>
</dbReference>
<dbReference type="Pfam" id="PF13545">
    <property type="entry name" value="HTH_Crp_2"/>
    <property type="match status" value="1"/>
</dbReference>
<proteinExistence type="predicted"/>
<protein>
    <submittedName>
        <fullName evidence="5">Helix-turn-helix domain-containing protein</fullName>
    </submittedName>
</protein>
<dbReference type="InterPro" id="IPR014710">
    <property type="entry name" value="RmlC-like_jellyroll"/>
</dbReference>
<dbReference type="EMBL" id="JAIGNU010000003">
    <property type="protein sequence ID" value="MBX7502510.1"/>
    <property type="molecule type" value="Genomic_DNA"/>
</dbReference>
<evidence type="ECO:0000259" key="4">
    <source>
        <dbReference type="PROSITE" id="PS51063"/>
    </source>
</evidence>
<reference evidence="5 6" key="1">
    <citation type="submission" date="2021-08" db="EMBL/GenBank/DDBJ databases">
        <title>Comparative Genomics Analysis of the Genus Qipengyuania Reveals Extensive Genetic Diversity and Metabolic Versatility, Including the Description of Fifteen Novel Species.</title>
        <authorList>
            <person name="Liu Y."/>
        </authorList>
    </citation>
    <scope>NUCLEOTIDE SEQUENCE [LARGE SCALE GENOMIC DNA]</scope>
    <source>
        <strain evidence="5 6">YG27</strain>
    </source>
</reference>
<dbReference type="RefSeq" id="WP_221603696.1">
    <property type="nucleotide sequence ID" value="NZ_JAIGNU010000003.1"/>
</dbReference>
<accession>A0ABS7JXY0</accession>
<feature type="domain" description="HTH crp-type" evidence="4">
    <location>
        <begin position="146"/>
        <end position="220"/>
    </location>
</feature>
<dbReference type="PRINTS" id="PR00034">
    <property type="entry name" value="HTHCRP"/>
</dbReference>
<evidence type="ECO:0000313" key="5">
    <source>
        <dbReference type="EMBL" id="MBX7502510.1"/>
    </source>
</evidence>
<dbReference type="InterPro" id="IPR000595">
    <property type="entry name" value="cNMP-bd_dom"/>
</dbReference>
<evidence type="ECO:0000256" key="1">
    <source>
        <dbReference type="ARBA" id="ARBA00023015"/>
    </source>
</evidence>
<keyword evidence="6" id="KW-1185">Reference proteome</keyword>
<evidence type="ECO:0000256" key="2">
    <source>
        <dbReference type="ARBA" id="ARBA00023125"/>
    </source>
</evidence>
<dbReference type="Proteomes" id="UP000782554">
    <property type="component" value="Unassembled WGS sequence"/>
</dbReference>
<sequence>MTTLSHPFEQFAERVLPSTLGEDVRCGFHMLARCHPLAREASLDFAERSEQIVFVVRGATKLVAHASESRDQVVAFHFAGEVFTVPEPDNYSYSVCALRECELLTFASPEFLRLAEGEAEIMRQLLDSTKLSLRRCREKTIALGRKTAGERVAVFLLGMARRIGVEQDGRVALELPMSRRDISESLGLTIETVSRQLSKLKDDGVIETTGRSGIVLLDCPDLQRRAGFLKRTA</sequence>
<organism evidence="5 6">
    <name type="scientific">Qipengyuania mesophila</name>
    <dbReference type="NCBI Taxonomy" id="2867246"/>
    <lineage>
        <taxon>Bacteria</taxon>
        <taxon>Pseudomonadati</taxon>
        <taxon>Pseudomonadota</taxon>
        <taxon>Alphaproteobacteria</taxon>
        <taxon>Sphingomonadales</taxon>
        <taxon>Erythrobacteraceae</taxon>
        <taxon>Qipengyuania</taxon>
    </lineage>
</organism>
<dbReference type="SUPFAM" id="SSF51206">
    <property type="entry name" value="cAMP-binding domain-like"/>
    <property type="match status" value="1"/>
</dbReference>
<keyword evidence="3" id="KW-0804">Transcription</keyword>
<dbReference type="Gene3D" id="2.60.120.10">
    <property type="entry name" value="Jelly Rolls"/>
    <property type="match status" value="1"/>
</dbReference>
<dbReference type="SMART" id="SM00419">
    <property type="entry name" value="HTH_CRP"/>
    <property type="match status" value="1"/>
</dbReference>
<evidence type="ECO:0000256" key="3">
    <source>
        <dbReference type="ARBA" id="ARBA00023163"/>
    </source>
</evidence>
<dbReference type="Gene3D" id="1.10.10.10">
    <property type="entry name" value="Winged helix-like DNA-binding domain superfamily/Winged helix DNA-binding domain"/>
    <property type="match status" value="1"/>
</dbReference>
<dbReference type="InterPro" id="IPR036390">
    <property type="entry name" value="WH_DNA-bd_sf"/>
</dbReference>
<comment type="caution">
    <text evidence="5">The sequence shown here is derived from an EMBL/GenBank/DDBJ whole genome shotgun (WGS) entry which is preliminary data.</text>
</comment>
<dbReference type="CDD" id="cd00038">
    <property type="entry name" value="CAP_ED"/>
    <property type="match status" value="1"/>
</dbReference>
<keyword evidence="2" id="KW-0238">DNA-binding</keyword>
<dbReference type="SUPFAM" id="SSF46785">
    <property type="entry name" value="Winged helix' DNA-binding domain"/>
    <property type="match status" value="1"/>
</dbReference>
<name>A0ABS7JXY0_9SPHN</name>
<keyword evidence="1" id="KW-0805">Transcription regulation</keyword>
<dbReference type="PROSITE" id="PS51063">
    <property type="entry name" value="HTH_CRP_2"/>
    <property type="match status" value="1"/>
</dbReference>
<dbReference type="InterPro" id="IPR036388">
    <property type="entry name" value="WH-like_DNA-bd_sf"/>
</dbReference>
<dbReference type="InterPro" id="IPR018490">
    <property type="entry name" value="cNMP-bd_dom_sf"/>
</dbReference>
<gene>
    <name evidence="5" type="ORF">K3181_13775</name>
</gene>